<dbReference type="AlphaFoldDB" id="A0AAE0A647"/>
<name>A0AAE0A647_9ROSI</name>
<comment type="caution">
    <text evidence="1">The sequence shown here is derived from an EMBL/GenBank/DDBJ whole genome shotgun (WGS) entry which is preliminary data.</text>
</comment>
<gene>
    <name evidence="1" type="ORF">Dsin_024099</name>
</gene>
<dbReference type="EMBL" id="JANJYJ010000007">
    <property type="protein sequence ID" value="KAK3200684.1"/>
    <property type="molecule type" value="Genomic_DNA"/>
</dbReference>
<sequence length="108" mass="12105">MNISGVLSSNTSWEHGIVIGVIAKQDTEVYSTIPSVCPLNGRCFLRDFSASELFGKLFFQKQATIEGNGWFPNFLERTFLVSESLHSFFESRLISDAGFMLFILGQKT</sequence>
<dbReference type="Proteomes" id="UP001281410">
    <property type="component" value="Unassembled WGS sequence"/>
</dbReference>
<evidence type="ECO:0000313" key="2">
    <source>
        <dbReference type="Proteomes" id="UP001281410"/>
    </source>
</evidence>
<proteinExistence type="predicted"/>
<evidence type="ECO:0000313" key="1">
    <source>
        <dbReference type="EMBL" id="KAK3200684.1"/>
    </source>
</evidence>
<organism evidence="1 2">
    <name type="scientific">Dipteronia sinensis</name>
    <dbReference type="NCBI Taxonomy" id="43782"/>
    <lineage>
        <taxon>Eukaryota</taxon>
        <taxon>Viridiplantae</taxon>
        <taxon>Streptophyta</taxon>
        <taxon>Embryophyta</taxon>
        <taxon>Tracheophyta</taxon>
        <taxon>Spermatophyta</taxon>
        <taxon>Magnoliopsida</taxon>
        <taxon>eudicotyledons</taxon>
        <taxon>Gunneridae</taxon>
        <taxon>Pentapetalae</taxon>
        <taxon>rosids</taxon>
        <taxon>malvids</taxon>
        <taxon>Sapindales</taxon>
        <taxon>Sapindaceae</taxon>
        <taxon>Hippocastanoideae</taxon>
        <taxon>Acereae</taxon>
        <taxon>Dipteronia</taxon>
    </lineage>
</organism>
<protein>
    <submittedName>
        <fullName evidence="1">Uncharacterized protein</fullName>
    </submittedName>
</protein>
<keyword evidence="2" id="KW-1185">Reference proteome</keyword>
<accession>A0AAE0A647</accession>
<reference evidence="1" key="1">
    <citation type="journal article" date="2023" name="Plant J.">
        <title>Genome sequences and population genomics provide insights into the demographic history, inbreeding, and mutation load of two 'living fossil' tree species of Dipteronia.</title>
        <authorList>
            <person name="Feng Y."/>
            <person name="Comes H.P."/>
            <person name="Chen J."/>
            <person name="Zhu S."/>
            <person name="Lu R."/>
            <person name="Zhang X."/>
            <person name="Li P."/>
            <person name="Qiu J."/>
            <person name="Olsen K.M."/>
            <person name="Qiu Y."/>
        </authorList>
    </citation>
    <scope>NUCLEOTIDE SEQUENCE</scope>
    <source>
        <strain evidence="1">NBL</strain>
    </source>
</reference>